<proteinExistence type="inferred from homology"/>
<dbReference type="InterPro" id="IPR001559">
    <property type="entry name" value="Phosphotriesterase"/>
</dbReference>
<name>A0ABY5PIV3_9ACTN</name>
<evidence type="ECO:0008006" key="6">
    <source>
        <dbReference type="Google" id="ProtNLM"/>
    </source>
</evidence>
<dbReference type="Pfam" id="PF02126">
    <property type="entry name" value="PTE"/>
    <property type="match status" value="1"/>
</dbReference>
<evidence type="ECO:0000256" key="2">
    <source>
        <dbReference type="ARBA" id="ARBA00022801"/>
    </source>
</evidence>
<accession>A0ABY5PIV3</accession>
<dbReference type="RefSeq" id="WP_353865025.1">
    <property type="nucleotide sequence ID" value="NZ_CP088295.1"/>
</dbReference>
<comment type="similarity">
    <text evidence="3">Belongs to the metallo-dependent hydrolases superfamily. Phosphotriesterase family.</text>
</comment>
<dbReference type="SUPFAM" id="SSF51556">
    <property type="entry name" value="Metallo-dependent hydrolases"/>
    <property type="match status" value="1"/>
</dbReference>
<evidence type="ECO:0000256" key="3">
    <source>
        <dbReference type="PROSITE-ProRule" id="PRU00679"/>
    </source>
</evidence>
<dbReference type="InterPro" id="IPR032466">
    <property type="entry name" value="Metal_Hydrolase"/>
</dbReference>
<dbReference type="PANTHER" id="PTHR10819:SF3">
    <property type="entry name" value="PHOSPHOTRIESTERASE-RELATED PROTEIN"/>
    <property type="match status" value="1"/>
</dbReference>
<keyword evidence="5" id="KW-1185">Reference proteome</keyword>
<dbReference type="PROSITE" id="PS51347">
    <property type="entry name" value="PHOSPHOTRIESTERASE_2"/>
    <property type="match status" value="1"/>
</dbReference>
<protein>
    <recommendedName>
        <fullName evidence="6">Phosphotriesterase-related protein</fullName>
    </recommendedName>
</protein>
<organism evidence="4 5">
    <name type="scientific">Svornostia abyssi</name>
    <dbReference type="NCBI Taxonomy" id="2898438"/>
    <lineage>
        <taxon>Bacteria</taxon>
        <taxon>Bacillati</taxon>
        <taxon>Actinomycetota</taxon>
        <taxon>Thermoleophilia</taxon>
        <taxon>Solirubrobacterales</taxon>
        <taxon>Baekduiaceae</taxon>
        <taxon>Svornostia</taxon>
    </lineage>
</organism>
<sequence>MPHVMTVTGPIAPEELGATITHEHLLIDMTCYFPPPGDPSLDAFAEEPVALDALHRIRVDINGVRDNVLLTDPDLAIEELRAHADEGGGAVVDVTLEDIGRDPHVLRRASEETGLHVIAGCGHYVHLSHRAGLDDEPVESIHARLVAELTEGIGDSGVRPGIIGEIGASADLHPTEAKVLRAAARAHADTGVAITVHLSPNSDNAHEVLDLLEAEGADLRRVVADHLDINLTRFRGDLARALDYQRSIAARGCFLEYDTCGNSSYSPSAIGDPPFWFASDQERAIAIAQLCEDGYADRILLSQDVCHKTDLRRFGGVGYGHVMRTFRTHLREAGVPAAAVDGFLLDNPRRLLTVP</sequence>
<evidence type="ECO:0000313" key="5">
    <source>
        <dbReference type="Proteomes" id="UP001058860"/>
    </source>
</evidence>
<dbReference type="Proteomes" id="UP001058860">
    <property type="component" value="Chromosome"/>
</dbReference>
<keyword evidence="2" id="KW-0378">Hydrolase</keyword>
<comment type="caution">
    <text evidence="3">Lacks conserved residue(s) required for the propagation of feature annotation.</text>
</comment>
<reference evidence="5" key="1">
    <citation type="submission" date="2021-11" db="EMBL/GenBank/DDBJ databases">
        <title>Cultivation dependent microbiological survey of springs from the worlds oldest radium mine currently devoted to the extraction of radon-saturated water.</title>
        <authorList>
            <person name="Kapinusova G."/>
            <person name="Smrhova T."/>
            <person name="Strejcek M."/>
            <person name="Suman J."/>
            <person name="Jani K."/>
            <person name="Pajer P."/>
            <person name="Uhlik O."/>
        </authorList>
    </citation>
    <scope>NUCLEOTIDE SEQUENCE [LARGE SCALE GENOMIC DNA]</scope>
    <source>
        <strain evidence="5">J379</strain>
    </source>
</reference>
<evidence type="ECO:0000313" key="4">
    <source>
        <dbReference type="EMBL" id="UUY04546.1"/>
    </source>
</evidence>
<keyword evidence="1" id="KW-0479">Metal-binding</keyword>
<dbReference type="Gene3D" id="3.20.20.140">
    <property type="entry name" value="Metal-dependent hydrolases"/>
    <property type="match status" value="1"/>
</dbReference>
<dbReference type="EMBL" id="CP088295">
    <property type="protein sequence ID" value="UUY04546.1"/>
    <property type="molecule type" value="Genomic_DNA"/>
</dbReference>
<evidence type="ECO:0000256" key="1">
    <source>
        <dbReference type="ARBA" id="ARBA00022723"/>
    </source>
</evidence>
<gene>
    <name evidence="4" type="ORF">LRS13_03135</name>
</gene>
<dbReference type="PANTHER" id="PTHR10819">
    <property type="entry name" value="PHOSPHOTRIESTERASE-RELATED"/>
    <property type="match status" value="1"/>
</dbReference>